<name>A0A4U6V9S5_SETVI</name>
<gene>
    <name evidence="1" type="ORF">SEVIR_3G054150v2</name>
</gene>
<reference evidence="1" key="1">
    <citation type="submission" date="2019-03" db="EMBL/GenBank/DDBJ databases">
        <title>WGS assembly of Setaria viridis.</title>
        <authorList>
            <person name="Huang P."/>
            <person name="Jenkins J."/>
            <person name="Grimwood J."/>
            <person name="Barry K."/>
            <person name="Healey A."/>
            <person name="Mamidi S."/>
            <person name="Sreedasyam A."/>
            <person name="Shu S."/>
            <person name="Feldman M."/>
            <person name="Wu J."/>
            <person name="Yu Y."/>
            <person name="Chen C."/>
            <person name="Johnson J."/>
            <person name="Rokhsar D."/>
            <person name="Baxter I."/>
            <person name="Schmutz J."/>
            <person name="Brutnell T."/>
            <person name="Kellogg E."/>
        </authorList>
    </citation>
    <scope>NUCLEOTIDE SEQUENCE [LARGE SCALE GENOMIC DNA]</scope>
</reference>
<dbReference type="Proteomes" id="UP000298652">
    <property type="component" value="Chromosome 3"/>
</dbReference>
<organism evidence="1 2">
    <name type="scientific">Setaria viridis</name>
    <name type="common">Green bristlegrass</name>
    <name type="synonym">Setaria italica subsp. viridis</name>
    <dbReference type="NCBI Taxonomy" id="4556"/>
    <lineage>
        <taxon>Eukaryota</taxon>
        <taxon>Viridiplantae</taxon>
        <taxon>Streptophyta</taxon>
        <taxon>Embryophyta</taxon>
        <taxon>Tracheophyta</taxon>
        <taxon>Spermatophyta</taxon>
        <taxon>Magnoliopsida</taxon>
        <taxon>Liliopsida</taxon>
        <taxon>Poales</taxon>
        <taxon>Poaceae</taxon>
        <taxon>PACMAD clade</taxon>
        <taxon>Panicoideae</taxon>
        <taxon>Panicodae</taxon>
        <taxon>Paniceae</taxon>
        <taxon>Cenchrinae</taxon>
        <taxon>Setaria</taxon>
    </lineage>
</organism>
<keyword evidence="2" id="KW-1185">Reference proteome</keyword>
<proteinExistence type="predicted"/>
<dbReference type="EMBL" id="CM016554">
    <property type="protein sequence ID" value="TKW24493.1"/>
    <property type="molecule type" value="Genomic_DNA"/>
</dbReference>
<dbReference type="AlphaFoldDB" id="A0A4U6V9S5"/>
<evidence type="ECO:0000313" key="2">
    <source>
        <dbReference type="Proteomes" id="UP000298652"/>
    </source>
</evidence>
<evidence type="ECO:0000313" key="1">
    <source>
        <dbReference type="EMBL" id="TKW24493.1"/>
    </source>
</evidence>
<dbReference type="Gramene" id="TKW24493">
    <property type="protein sequence ID" value="TKW24493"/>
    <property type="gene ID" value="SEVIR_3G054150v2"/>
</dbReference>
<protein>
    <submittedName>
        <fullName evidence="1">Uncharacterized protein</fullName>
    </submittedName>
</protein>
<accession>A0A4U6V9S5</accession>
<sequence>MYSKLKLQVNRQMVNKGFAVQCNEPNGCQM</sequence>